<keyword evidence="4" id="KW-1185">Reference proteome</keyword>
<feature type="region of interest" description="Disordered" evidence="1">
    <location>
        <begin position="348"/>
        <end position="393"/>
    </location>
</feature>
<feature type="transmembrane region" description="Helical" evidence="2">
    <location>
        <begin position="316"/>
        <end position="340"/>
    </location>
</feature>
<evidence type="ECO:0000313" key="4">
    <source>
        <dbReference type="Proteomes" id="UP001281761"/>
    </source>
</evidence>
<organism evidence="3 4">
    <name type="scientific">Blattamonas nauphoetae</name>
    <dbReference type="NCBI Taxonomy" id="2049346"/>
    <lineage>
        <taxon>Eukaryota</taxon>
        <taxon>Metamonada</taxon>
        <taxon>Preaxostyla</taxon>
        <taxon>Oxymonadida</taxon>
        <taxon>Blattamonas</taxon>
    </lineage>
</organism>
<reference evidence="3 4" key="1">
    <citation type="journal article" date="2022" name="bioRxiv">
        <title>Genomics of Preaxostyla Flagellates Illuminates Evolutionary Transitions and the Path Towards Mitochondrial Loss.</title>
        <authorList>
            <person name="Novak L.V.F."/>
            <person name="Treitli S.C."/>
            <person name="Pyrih J."/>
            <person name="Halakuc P."/>
            <person name="Pipaliya S.V."/>
            <person name="Vacek V."/>
            <person name="Brzon O."/>
            <person name="Soukal P."/>
            <person name="Eme L."/>
            <person name="Dacks J.B."/>
            <person name="Karnkowska A."/>
            <person name="Elias M."/>
            <person name="Hampl V."/>
        </authorList>
    </citation>
    <scope>NUCLEOTIDE SEQUENCE [LARGE SCALE GENOMIC DNA]</scope>
    <source>
        <strain evidence="3">NAU3</strain>
        <tissue evidence="3">Gut</tissue>
    </source>
</reference>
<keyword evidence="2" id="KW-1133">Transmembrane helix</keyword>
<sequence>MIESGQEVNITQHVVPGTLIIPSNASLDDSDCLMSVAGTLILETVNLDIQIDALSFVLFDVKDGKLMMDSVQISGVPSSSDVVDGIEGLCSWETGLIKLHNSTCSLTSCVLSSIGMGEIWMESSNLPLISTQIVRNGARFSLFPSAQQDVMCKSGNISIIPSSLDTSEDRWISSSSGCTVVVNGSELKSPHFVPSLDVKKSSSTLSKENDTFSVLIVGSKLIPCGLKLEVSESSSSESSKSNGEPVLIPLSFSSAELWNETHISLSIASSSLSSLSMDEEWTARIVFGKGEHTDSFTLLQSLKVRRAEILQKALPWLIPVIVCSVLLLLAIVIVVVVVICRRRRRTAKSDPSTVTNQPTLSENEAAKNSDDALSSATSDEKEGTGADFHTDDDERLGDRVEAMECEGQFEIKIVDGHNTLFSRIHIGDGVGEGKKREIEKKIVRGMLKMVEKHNLEWRRNKIRTHHPFQTTLNDR</sequence>
<keyword evidence="2" id="KW-0472">Membrane</keyword>
<feature type="compositionally biased region" description="Polar residues" evidence="1">
    <location>
        <begin position="349"/>
        <end position="362"/>
    </location>
</feature>
<name>A0ABQ9WW91_9EUKA</name>
<comment type="caution">
    <text evidence="3">The sequence shown here is derived from an EMBL/GenBank/DDBJ whole genome shotgun (WGS) entry which is preliminary data.</text>
</comment>
<gene>
    <name evidence="3" type="ORF">BLNAU_21310</name>
</gene>
<dbReference type="Proteomes" id="UP001281761">
    <property type="component" value="Unassembled WGS sequence"/>
</dbReference>
<accession>A0ABQ9WW91</accession>
<dbReference type="EMBL" id="JARBJD010000329">
    <property type="protein sequence ID" value="KAK2943772.1"/>
    <property type="molecule type" value="Genomic_DNA"/>
</dbReference>
<evidence type="ECO:0000256" key="1">
    <source>
        <dbReference type="SAM" id="MobiDB-lite"/>
    </source>
</evidence>
<protein>
    <submittedName>
        <fullName evidence="3">Uncharacterized protein</fullName>
    </submittedName>
</protein>
<keyword evidence="2" id="KW-0812">Transmembrane</keyword>
<proteinExistence type="predicted"/>
<evidence type="ECO:0000313" key="3">
    <source>
        <dbReference type="EMBL" id="KAK2943772.1"/>
    </source>
</evidence>
<evidence type="ECO:0000256" key="2">
    <source>
        <dbReference type="SAM" id="Phobius"/>
    </source>
</evidence>